<sequence>MFEKYLNLLQLIDYLGGSVDGRKKLQKLVYLIQHKGGPFQEVFQYHLYGPFSEQLANEIEEMKVFGLVRETQEPTSSGYKYRYSITKHGTQLLQSLSDSGLKPFKELIAELGQYDARDLELKATILFLAESNFQEPDIIRSIKQLKPDQNYNDSEIKESLTYLRKRGFLLEVKCD</sequence>
<proteinExistence type="predicted"/>
<organism evidence="1">
    <name type="scientific">Candidatus Fermentithermobacillus carboniphilus</name>
    <dbReference type="NCBI Taxonomy" id="3085328"/>
    <lineage>
        <taxon>Bacteria</taxon>
        <taxon>Bacillati</taxon>
        <taxon>Bacillota</taxon>
        <taxon>Candidatus Fermentithermobacillia</taxon>
        <taxon>Candidatus Fermentithermobacillales</taxon>
        <taxon>Candidatus Fermentithermobacillaceae</taxon>
        <taxon>Candidatus Fermentithermobacillus</taxon>
    </lineage>
</organism>
<accession>A0AAT9LE27</accession>
<gene>
    <name evidence="1" type="ORF">IMF26_04930</name>
</gene>
<name>A0AAT9LE27_9FIRM</name>
<evidence type="ECO:0000313" key="1">
    <source>
        <dbReference type="EMBL" id="QUL99395.1"/>
    </source>
</evidence>
<dbReference type="KEGG" id="fcz:IMF26_04930"/>
<reference evidence="1" key="2">
    <citation type="journal article" date="2023" name="Biology">
        <title>Prokaryotic Life Associated with Coal-Fire Gas Vents Revealed by Metagenomics.</title>
        <authorList>
            <person name="Kadnikov V.V."/>
            <person name="Mardanov A.V."/>
            <person name="Beletsky A.V."/>
            <person name="Karnachuk O.V."/>
            <person name="Ravin N.V."/>
        </authorList>
    </citation>
    <scope>NUCLEOTIDE SEQUENCE</scope>
    <source>
        <strain evidence="1">Bu02</strain>
    </source>
</reference>
<dbReference type="AlphaFoldDB" id="A0AAT9LE27"/>
<dbReference type="EMBL" id="CP062796">
    <property type="protein sequence ID" value="QUL99395.1"/>
    <property type="molecule type" value="Genomic_DNA"/>
</dbReference>
<protein>
    <submittedName>
        <fullName evidence="1">Uncharacterized protein</fullName>
    </submittedName>
</protein>
<reference evidence="1" key="1">
    <citation type="submission" date="2020-10" db="EMBL/GenBank/DDBJ databases">
        <authorList>
            <person name="Kadnikov V."/>
            <person name="Beletsky A.V."/>
            <person name="Mardanov A.V."/>
            <person name="Karnachuk O.V."/>
            <person name="Ravin N.V."/>
        </authorList>
    </citation>
    <scope>NUCLEOTIDE SEQUENCE</scope>
    <source>
        <strain evidence="1">Bu02</strain>
    </source>
</reference>